<feature type="region of interest" description="Disordered" evidence="7">
    <location>
        <begin position="80"/>
        <end position="106"/>
    </location>
</feature>
<dbReference type="AlphaFoldDB" id="G0V1U5"/>
<feature type="region of interest" description="Disordered" evidence="7">
    <location>
        <begin position="1"/>
        <end position="23"/>
    </location>
</feature>
<feature type="coiled-coil region" evidence="6">
    <location>
        <begin position="492"/>
        <end position="536"/>
    </location>
</feature>
<name>G0V1U5_TRYCI</name>
<dbReference type="PANTHER" id="PTHR14871:SF1">
    <property type="entry name" value="DYNEIN REGULATORY COMPLEX PROTEIN 9"/>
    <property type="match status" value="1"/>
</dbReference>
<comment type="subcellular location">
    <subcellularLocation>
        <location evidence="2">Cell projection</location>
    </subcellularLocation>
    <subcellularLocation>
        <location evidence="1">Cytoplasm</location>
        <location evidence="1">Cytoskeleton</location>
    </subcellularLocation>
</comment>
<gene>
    <name evidence="8" type="ORF">TCIL3000_11_10990</name>
</gene>
<evidence type="ECO:0000256" key="7">
    <source>
        <dbReference type="SAM" id="MobiDB-lite"/>
    </source>
</evidence>
<evidence type="ECO:0000313" key="8">
    <source>
        <dbReference type="EMBL" id="CCC95616.1"/>
    </source>
</evidence>
<dbReference type="GO" id="GO:0005856">
    <property type="term" value="C:cytoskeleton"/>
    <property type="evidence" value="ECO:0007669"/>
    <property type="project" value="UniProtKB-SubCell"/>
</dbReference>
<protein>
    <submittedName>
        <fullName evidence="8">Uncharacterized protein TCIL3000_11_10990</fullName>
    </submittedName>
</protein>
<evidence type="ECO:0000256" key="3">
    <source>
        <dbReference type="ARBA" id="ARBA00022490"/>
    </source>
</evidence>
<proteinExistence type="predicted"/>
<dbReference type="EMBL" id="HE575324">
    <property type="protein sequence ID" value="CCC95616.1"/>
    <property type="molecule type" value="Genomic_DNA"/>
</dbReference>
<evidence type="ECO:0000256" key="2">
    <source>
        <dbReference type="ARBA" id="ARBA00004316"/>
    </source>
</evidence>
<keyword evidence="3" id="KW-0963">Cytoplasm</keyword>
<feature type="compositionally biased region" description="Polar residues" evidence="7">
    <location>
        <begin position="84"/>
        <end position="106"/>
    </location>
</feature>
<dbReference type="PROSITE" id="PS50096">
    <property type="entry name" value="IQ"/>
    <property type="match status" value="1"/>
</dbReference>
<evidence type="ECO:0000256" key="5">
    <source>
        <dbReference type="ARBA" id="ARBA00023273"/>
    </source>
</evidence>
<keyword evidence="6" id="KW-0175">Coiled coil</keyword>
<keyword evidence="4" id="KW-0206">Cytoskeleton</keyword>
<dbReference type="VEuPathDB" id="TriTrypDB:TcIL3000.11.10990"/>
<feature type="coiled-coil region" evidence="6">
    <location>
        <begin position="345"/>
        <end position="397"/>
    </location>
</feature>
<evidence type="ECO:0000256" key="1">
    <source>
        <dbReference type="ARBA" id="ARBA00004245"/>
    </source>
</evidence>
<evidence type="ECO:0000256" key="4">
    <source>
        <dbReference type="ARBA" id="ARBA00023212"/>
    </source>
</evidence>
<keyword evidence="5" id="KW-0966">Cell projection</keyword>
<dbReference type="GO" id="GO:0031514">
    <property type="term" value="C:motile cilium"/>
    <property type="evidence" value="ECO:0007669"/>
    <property type="project" value="TreeGrafter"/>
</dbReference>
<evidence type="ECO:0000256" key="6">
    <source>
        <dbReference type="SAM" id="Coils"/>
    </source>
</evidence>
<dbReference type="GO" id="GO:0005737">
    <property type="term" value="C:cytoplasm"/>
    <property type="evidence" value="ECO:0007669"/>
    <property type="project" value="TreeGrafter"/>
</dbReference>
<sequence length="573" mass="65083">MSDGPLSCASNTAAPQSHRVPTVYPDRKSDELLQDIQHHIQSQPIEGATVSFLTANRVVAALKKAVGRLELLTLLDTTAPDDGYNSTPFANNQRPSGNTSPPTGQLTNANIMPRKAAFIVGEDGEAANRGMRELNRALQVASTRQRTVRPTVGELVEEQKLLERRYGELLLKAGRINPKRNGPSLDPSCFAAAQDLDKLAVMEELKQTSKRLREHNKILFTRLKDNPNDSDNWKKVGNERGELIELLQSVIRELTAGYYSGRAPSSRTTASHCRGSWHRNYSGTNESLCTEIRDTGSALPAHRFGSSVQLKRAARSASGTRIPMVSSYEKFAKLIADEQSAQRWASELVLKEKELNQNVKQLQQELRTQKQLREKEVSELRQRVAELRQNLREEKKISKQVSDMARAAAEASHEAMQRAADEKSRVVLDEMQADRATDIMEDRSHNAFKEHLLERTEAMDFLAMQWDKKNQHEVKRAEARKIDLEQMRQQCAVRLQKAREDKEVELARKLERDAEREKIEKEKQEEERRRNIAYEATSKIQSAIRAMFTRRAVAILRKKANKLRRKAQKGTQP</sequence>
<organism evidence="8">
    <name type="scientific">Trypanosoma congolense (strain IL3000)</name>
    <dbReference type="NCBI Taxonomy" id="1068625"/>
    <lineage>
        <taxon>Eukaryota</taxon>
        <taxon>Discoba</taxon>
        <taxon>Euglenozoa</taxon>
        <taxon>Kinetoplastea</taxon>
        <taxon>Metakinetoplastina</taxon>
        <taxon>Trypanosomatida</taxon>
        <taxon>Trypanosomatidae</taxon>
        <taxon>Trypanosoma</taxon>
        <taxon>Nannomonas</taxon>
    </lineage>
</organism>
<dbReference type="InterPro" id="IPR042618">
    <property type="entry name" value="IQCG"/>
</dbReference>
<accession>G0V1U5</accession>
<dbReference type="PANTHER" id="PTHR14871">
    <property type="entry name" value="DYNEIN REGULATORY COMPLEX PROTEIN 9"/>
    <property type="match status" value="1"/>
</dbReference>
<dbReference type="GO" id="GO:0044782">
    <property type="term" value="P:cilium organization"/>
    <property type="evidence" value="ECO:0007669"/>
    <property type="project" value="TreeGrafter"/>
</dbReference>
<reference evidence="8" key="1">
    <citation type="journal article" date="2012" name="Proc. Natl. Acad. Sci. U.S.A.">
        <title>Antigenic diversity is generated by distinct evolutionary mechanisms in African trypanosome species.</title>
        <authorList>
            <person name="Jackson A.P."/>
            <person name="Berry A."/>
            <person name="Aslett M."/>
            <person name="Allison H.C."/>
            <person name="Burton P."/>
            <person name="Vavrova-Anderson J."/>
            <person name="Brown R."/>
            <person name="Browne H."/>
            <person name="Corton N."/>
            <person name="Hauser H."/>
            <person name="Gamble J."/>
            <person name="Gilderthorp R."/>
            <person name="Marcello L."/>
            <person name="McQuillan J."/>
            <person name="Otto T.D."/>
            <person name="Quail M.A."/>
            <person name="Sanders M.J."/>
            <person name="van Tonder A."/>
            <person name="Ginger M.L."/>
            <person name="Field M.C."/>
            <person name="Barry J.D."/>
            <person name="Hertz-Fowler C."/>
            <person name="Berriman M."/>
        </authorList>
    </citation>
    <scope>NUCLEOTIDE SEQUENCE</scope>
    <source>
        <strain evidence="8">IL3000</strain>
    </source>
</reference>